<keyword evidence="4" id="KW-0349">Heme</keyword>
<evidence type="ECO:0000256" key="10">
    <source>
        <dbReference type="SAM" id="SignalP"/>
    </source>
</evidence>
<evidence type="ECO:0000256" key="3">
    <source>
        <dbReference type="ARBA" id="ARBA00022448"/>
    </source>
</evidence>
<feature type="transmembrane region" description="Helical" evidence="9">
    <location>
        <begin position="568"/>
        <end position="589"/>
    </location>
</feature>
<dbReference type="GO" id="GO:0030313">
    <property type="term" value="C:cell envelope"/>
    <property type="evidence" value="ECO:0007669"/>
    <property type="project" value="UniProtKB-SubCell"/>
</dbReference>
<dbReference type="SUPFAM" id="SSF48695">
    <property type="entry name" value="Multiheme cytochromes"/>
    <property type="match status" value="1"/>
</dbReference>
<evidence type="ECO:0000256" key="9">
    <source>
        <dbReference type="SAM" id="Phobius"/>
    </source>
</evidence>
<comment type="subcellular location">
    <subcellularLocation>
        <location evidence="2">Cell envelope</location>
    </subcellularLocation>
</comment>
<accession>A0A7V5LIT7</accession>
<keyword evidence="8" id="KW-0408">Iron</keyword>
<proteinExistence type="predicted"/>
<comment type="cofactor">
    <cofactor evidence="1">
        <name>heme c</name>
        <dbReference type="ChEBI" id="CHEBI:61717"/>
    </cofactor>
</comment>
<name>A0A7V5LIT7_CALAY</name>
<dbReference type="InterPro" id="IPR036280">
    <property type="entry name" value="Multihaem_cyt_sf"/>
</dbReference>
<evidence type="ECO:0000256" key="4">
    <source>
        <dbReference type="ARBA" id="ARBA00022617"/>
    </source>
</evidence>
<dbReference type="AlphaFoldDB" id="A0A7V5LIT7"/>
<evidence type="ECO:0000256" key="7">
    <source>
        <dbReference type="ARBA" id="ARBA00022982"/>
    </source>
</evidence>
<dbReference type="Gene3D" id="1.10.1130.10">
    <property type="entry name" value="Flavocytochrome C3, Chain A"/>
    <property type="match status" value="1"/>
</dbReference>
<evidence type="ECO:0000256" key="5">
    <source>
        <dbReference type="ARBA" id="ARBA00022723"/>
    </source>
</evidence>
<evidence type="ECO:0000259" key="11">
    <source>
        <dbReference type="Pfam" id="PF14537"/>
    </source>
</evidence>
<keyword evidence="5" id="KW-0479">Metal-binding</keyword>
<keyword evidence="9" id="KW-1133">Transmembrane helix</keyword>
<keyword evidence="3" id="KW-0813">Transport</keyword>
<evidence type="ECO:0000256" key="8">
    <source>
        <dbReference type="ARBA" id="ARBA00023004"/>
    </source>
</evidence>
<feature type="domain" description="Tetrahaem cytochrome" evidence="11">
    <location>
        <begin position="283"/>
        <end position="350"/>
    </location>
</feature>
<dbReference type="InterPro" id="IPR012286">
    <property type="entry name" value="Tetrahaem_cytochrome"/>
</dbReference>
<feature type="signal peptide" evidence="10">
    <location>
        <begin position="1"/>
        <end position="16"/>
    </location>
</feature>
<feature type="chain" id="PRO_5031294348" description="Tetrahaem cytochrome domain-containing protein" evidence="10">
    <location>
        <begin position="17"/>
        <end position="604"/>
    </location>
</feature>
<keyword evidence="9" id="KW-0812">Transmembrane</keyword>
<dbReference type="InterPro" id="IPR051829">
    <property type="entry name" value="Multiheme_Cytochr_ET"/>
</dbReference>
<dbReference type="PANTHER" id="PTHR35038">
    <property type="entry name" value="DISSIMILATORY SULFITE REDUCTASE SIRA"/>
    <property type="match status" value="1"/>
</dbReference>
<evidence type="ECO:0000256" key="1">
    <source>
        <dbReference type="ARBA" id="ARBA00001926"/>
    </source>
</evidence>
<keyword evidence="9" id="KW-0472">Membrane</keyword>
<reference evidence="12" key="1">
    <citation type="journal article" date="2020" name="mSystems">
        <title>Genome- and Community-Level Interaction Insights into Carbon Utilization and Element Cycling Functions of Hydrothermarchaeota in Hydrothermal Sediment.</title>
        <authorList>
            <person name="Zhou Z."/>
            <person name="Liu Y."/>
            <person name="Xu W."/>
            <person name="Pan J."/>
            <person name="Luo Z.H."/>
            <person name="Li M."/>
        </authorList>
    </citation>
    <scope>NUCLEOTIDE SEQUENCE [LARGE SCALE GENOMIC DNA]</scope>
    <source>
        <strain evidence="12">HyVt-76</strain>
    </source>
</reference>
<comment type="caution">
    <text evidence="12">The sequence shown here is derived from an EMBL/GenBank/DDBJ whole genome shotgun (WGS) entry which is preliminary data.</text>
</comment>
<keyword evidence="7" id="KW-0249">Electron transport</keyword>
<gene>
    <name evidence="12" type="ORF">ENL21_06515</name>
</gene>
<evidence type="ECO:0000256" key="2">
    <source>
        <dbReference type="ARBA" id="ARBA00004196"/>
    </source>
</evidence>
<protein>
    <recommendedName>
        <fullName evidence="11">Tetrahaem cytochrome domain-containing protein</fullName>
    </recommendedName>
</protein>
<organism evidence="12">
    <name type="scientific">Caldithrix abyssi</name>
    <dbReference type="NCBI Taxonomy" id="187145"/>
    <lineage>
        <taxon>Bacteria</taxon>
        <taxon>Pseudomonadati</taxon>
        <taxon>Calditrichota</taxon>
        <taxon>Calditrichia</taxon>
        <taxon>Calditrichales</taxon>
        <taxon>Calditrichaceae</taxon>
        <taxon>Caldithrix</taxon>
    </lineage>
</organism>
<dbReference type="GO" id="GO:0046872">
    <property type="term" value="F:metal ion binding"/>
    <property type="evidence" value="ECO:0007669"/>
    <property type="project" value="UniProtKB-KW"/>
</dbReference>
<dbReference type="Pfam" id="PF14537">
    <property type="entry name" value="Cytochrom_c3_2"/>
    <property type="match status" value="1"/>
</dbReference>
<evidence type="ECO:0000256" key="6">
    <source>
        <dbReference type="ARBA" id="ARBA00022729"/>
    </source>
</evidence>
<sequence>MKFFLLLLTGVYLLQAADSLQVPLLGDQPDGNRATPIHHIKLLDQDSSVIYPDEHPLLPFSTQKTCGPCHNYAVISRGWHFNAADSAVDAGRQGPPFIWLNRRALIQIPLSHRSWPGLFNPKDLGITALQFVSRFGGYMPGGGVAADTSLQTLKNYWRWQVSGQAEVNCFACHDASPLYDAAEYVDQMKRQNFRWAATASTDLARVEGSARNMPDNFDLYWGVAPNEPRKQPPTVTYDARRFDKKGQVDLVLTRKIPDDRCYFCHSQKFENNQRQTEALYDDVHLKAGLHCVECHQNKLDHQIDRGLAENENSCENCHLNSGRFGAPKPQHKGLPPVHLEKVACTTCHSGPQPLNTSYLAHTSLAHELGTKYAHREATALPHIQAPVFARNAQGKIAPNYMAWPVFWAIVRNDSLSPIPLEQVDEVISPLIARGDSLPTEDWPLLNDSLLTTALDTLAQIFPQQQVVLVAGTNRFFLNSQKQLTVQQTDVPEPYLWPLAHDVRPAAQALGANGCTDCHSLSAPFFNSKIRNETILSDVQASLLPGNRFMKINQATANLFSSTFLFRPLLKIVVVLFYLLLLAVFVLYFFKGINYLINQLNQQQD</sequence>
<dbReference type="Proteomes" id="UP000886111">
    <property type="component" value="Unassembled WGS sequence"/>
</dbReference>
<evidence type="ECO:0000313" key="12">
    <source>
        <dbReference type="EMBL" id="HHE55418.1"/>
    </source>
</evidence>
<dbReference type="PANTHER" id="PTHR35038:SF8">
    <property type="entry name" value="C-TYPE POLYHEME CYTOCHROME OMCC"/>
    <property type="match status" value="1"/>
</dbReference>
<dbReference type="EMBL" id="DRTD01000480">
    <property type="protein sequence ID" value="HHE55418.1"/>
    <property type="molecule type" value="Genomic_DNA"/>
</dbReference>
<keyword evidence="6 10" id="KW-0732">Signal</keyword>